<keyword evidence="1" id="KW-0812">Transmembrane</keyword>
<name>A0A1X2HD92_SYNRA</name>
<evidence type="ECO:0000313" key="2">
    <source>
        <dbReference type="EMBL" id="ORY96774.1"/>
    </source>
</evidence>
<feature type="transmembrane region" description="Helical" evidence="1">
    <location>
        <begin position="34"/>
        <end position="60"/>
    </location>
</feature>
<keyword evidence="1" id="KW-0472">Membrane</keyword>
<evidence type="ECO:0000313" key="3">
    <source>
        <dbReference type="Proteomes" id="UP000242180"/>
    </source>
</evidence>
<accession>A0A1X2HD92</accession>
<dbReference type="EMBL" id="MCGN01000005">
    <property type="protein sequence ID" value="ORY96774.1"/>
    <property type="molecule type" value="Genomic_DNA"/>
</dbReference>
<protein>
    <submittedName>
        <fullName evidence="2">Uncharacterized protein</fullName>
    </submittedName>
</protein>
<sequence>MPLTIINVMLVPYYFFTTTRIDATTSYSNMTMPFLLFLVLQLPTLFYHHLTHLILIRQLLQRLATRYRRRPRRIRRPHQHLQVFRLP</sequence>
<dbReference type="Proteomes" id="UP000242180">
    <property type="component" value="Unassembled WGS sequence"/>
</dbReference>
<comment type="caution">
    <text evidence="2">The sequence shown here is derived from an EMBL/GenBank/DDBJ whole genome shotgun (WGS) entry which is preliminary data.</text>
</comment>
<dbReference type="AlphaFoldDB" id="A0A1X2HD92"/>
<dbReference type="InParanoid" id="A0A1X2HD92"/>
<reference evidence="2 3" key="1">
    <citation type="submission" date="2016-07" db="EMBL/GenBank/DDBJ databases">
        <title>Pervasive Adenine N6-methylation of Active Genes in Fungi.</title>
        <authorList>
            <consortium name="DOE Joint Genome Institute"/>
            <person name="Mondo S.J."/>
            <person name="Dannebaum R.O."/>
            <person name="Kuo R.C."/>
            <person name="Labutti K."/>
            <person name="Haridas S."/>
            <person name="Kuo A."/>
            <person name="Salamov A."/>
            <person name="Ahrendt S.R."/>
            <person name="Lipzen A."/>
            <person name="Sullivan W."/>
            <person name="Andreopoulos W.B."/>
            <person name="Clum A."/>
            <person name="Lindquist E."/>
            <person name="Daum C."/>
            <person name="Ramamoorthy G.K."/>
            <person name="Gryganskyi A."/>
            <person name="Culley D."/>
            <person name="Magnuson J.K."/>
            <person name="James T.Y."/>
            <person name="O'Malley M.A."/>
            <person name="Stajich J.E."/>
            <person name="Spatafora J.W."/>
            <person name="Visel A."/>
            <person name="Grigoriev I.V."/>
        </authorList>
    </citation>
    <scope>NUCLEOTIDE SEQUENCE [LARGE SCALE GENOMIC DNA]</scope>
    <source>
        <strain evidence="2 3">NRRL 2496</strain>
    </source>
</reference>
<evidence type="ECO:0000256" key="1">
    <source>
        <dbReference type="SAM" id="Phobius"/>
    </source>
</evidence>
<gene>
    <name evidence="2" type="ORF">BCR43DRAFT_492252</name>
</gene>
<proteinExistence type="predicted"/>
<keyword evidence="3" id="KW-1185">Reference proteome</keyword>
<keyword evidence="1" id="KW-1133">Transmembrane helix</keyword>
<organism evidence="2 3">
    <name type="scientific">Syncephalastrum racemosum</name>
    <name type="common">Filamentous fungus</name>
    <dbReference type="NCBI Taxonomy" id="13706"/>
    <lineage>
        <taxon>Eukaryota</taxon>
        <taxon>Fungi</taxon>
        <taxon>Fungi incertae sedis</taxon>
        <taxon>Mucoromycota</taxon>
        <taxon>Mucoromycotina</taxon>
        <taxon>Mucoromycetes</taxon>
        <taxon>Mucorales</taxon>
        <taxon>Syncephalastraceae</taxon>
        <taxon>Syncephalastrum</taxon>
    </lineage>
</organism>